<name>A0A6J7UNT8_9ZZZZ</name>
<accession>A0A6J7UNT8</accession>
<organism evidence="3">
    <name type="scientific">freshwater metagenome</name>
    <dbReference type="NCBI Taxonomy" id="449393"/>
    <lineage>
        <taxon>unclassified sequences</taxon>
        <taxon>metagenomes</taxon>
        <taxon>ecological metagenomes</taxon>
    </lineage>
</organism>
<dbReference type="EMBL" id="CAFBQU010000083">
    <property type="protein sequence ID" value="CAB5068124.1"/>
    <property type="molecule type" value="Genomic_DNA"/>
</dbReference>
<keyword evidence="1" id="KW-0472">Membrane</keyword>
<evidence type="ECO:0000313" key="3">
    <source>
        <dbReference type="EMBL" id="CAB5068124.1"/>
    </source>
</evidence>
<dbReference type="EMBL" id="CAFBPN010000113">
    <property type="protein sequence ID" value="CAB5029512.1"/>
    <property type="molecule type" value="Genomic_DNA"/>
</dbReference>
<dbReference type="AlphaFoldDB" id="A0A6J7UNT8"/>
<evidence type="ECO:0000256" key="1">
    <source>
        <dbReference type="SAM" id="Phobius"/>
    </source>
</evidence>
<proteinExistence type="predicted"/>
<sequence>MYTLGALLLLAVLLGAVTAVIDSVLGVLKVSDTIRKLPVIGAHWGLGISILMIWLLDITPAAGWGLMLKDDWMNIVAGGAIVYGMIPVKDAVINMVNKGLRA</sequence>
<keyword evidence="1" id="KW-1133">Transmembrane helix</keyword>
<gene>
    <name evidence="2" type="ORF">UFOPK4098_01406</name>
    <name evidence="3" type="ORF">UFOPK4347_01692</name>
</gene>
<reference evidence="3" key="1">
    <citation type="submission" date="2020-05" db="EMBL/GenBank/DDBJ databases">
        <authorList>
            <person name="Chiriac C."/>
            <person name="Salcher M."/>
            <person name="Ghai R."/>
            <person name="Kavagutti S V."/>
        </authorList>
    </citation>
    <scope>NUCLEOTIDE SEQUENCE</scope>
</reference>
<protein>
    <submittedName>
        <fullName evidence="3">Unannotated protein</fullName>
    </submittedName>
</protein>
<feature type="transmembrane region" description="Helical" evidence="1">
    <location>
        <begin position="43"/>
        <end position="66"/>
    </location>
</feature>
<keyword evidence="1" id="KW-0812">Transmembrane</keyword>
<evidence type="ECO:0000313" key="2">
    <source>
        <dbReference type="EMBL" id="CAB5029512.1"/>
    </source>
</evidence>